<dbReference type="CDD" id="cd14733">
    <property type="entry name" value="BACK"/>
    <property type="match status" value="1"/>
</dbReference>
<dbReference type="AlphaFoldDB" id="A0AAD8W969"/>
<organism evidence="6 7">
    <name type="scientific">Lolium multiflorum</name>
    <name type="common">Italian ryegrass</name>
    <name type="synonym">Lolium perenne subsp. multiflorum</name>
    <dbReference type="NCBI Taxonomy" id="4521"/>
    <lineage>
        <taxon>Eukaryota</taxon>
        <taxon>Viridiplantae</taxon>
        <taxon>Streptophyta</taxon>
        <taxon>Embryophyta</taxon>
        <taxon>Tracheophyta</taxon>
        <taxon>Spermatophyta</taxon>
        <taxon>Magnoliopsida</taxon>
        <taxon>Liliopsida</taxon>
        <taxon>Poales</taxon>
        <taxon>Poaceae</taxon>
        <taxon>BOP clade</taxon>
        <taxon>Pooideae</taxon>
        <taxon>Poodae</taxon>
        <taxon>Poeae</taxon>
        <taxon>Poeae Chloroplast Group 2 (Poeae type)</taxon>
        <taxon>Loliodinae</taxon>
        <taxon>Loliinae</taxon>
        <taxon>Lolium</taxon>
    </lineage>
</organism>
<evidence type="ECO:0000259" key="5">
    <source>
        <dbReference type="PROSITE" id="PS50097"/>
    </source>
</evidence>
<dbReference type="PROSITE" id="PS50088">
    <property type="entry name" value="ANK_REPEAT"/>
    <property type="match status" value="1"/>
</dbReference>
<feature type="domain" description="BTB" evidence="5">
    <location>
        <begin position="289"/>
        <end position="359"/>
    </location>
</feature>
<dbReference type="Gene3D" id="1.25.40.20">
    <property type="entry name" value="Ankyrin repeat-containing domain"/>
    <property type="match status" value="1"/>
</dbReference>
<dbReference type="InterPro" id="IPR011333">
    <property type="entry name" value="SKP1/BTB/POZ_sf"/>
</dbReference>
<dbReference type="GO" id="GO:0000151">
    <property type="term" value="C:ubiquitin ligase complex"/>
    <property type="evidence" value="ECO:0007669"/>
    <property type="project" value="TreeGrafter"/>
</dbReference>
<evidence type="ECO:0000313" key="6">
    <source>
        <dbReference type="EMBL" id="KAK1645497.1"/>
    </source>
</evidence>
<keyword evidence="2" id="KW-0677">Repeat</keyword>
<keyword evidence="3 4" id="KW-0040">ANK repeat</keyword>
<evidence type="ECO:0000256" key="1">
    <source>
        <dbReference type="ARBA" id="ARBA00004906"/>
    </source>
</evidence>
<evidence type="ECO:0000256" key="3">
    <source>
        <dbReference type="ARBA" id="ARBA00023043"/>
    </source>
</evidence>
<keyword evidence="7" id="KW-1185">Reference proteome</keyword>
<gene>
    <name evidence="6" type="ORF">QYE76_063302</name>
</gene>
<dbReference type="PANTHER" id="PTHR46231">
    <property type="entry name" value="ANKYRIN REPEAT AND BTB/POZ DOMAIN-CONTAINING PROTEIN 1"/>
    <property type="match status" value="1"/>
</dbReference>
<dbReference type="Pfam" id="PF00651">
    <property type="entry name" value="BTB"/>
    <property type="match status" value="2"/>
</dbReference>
<dbReference type="SUPFAM" id="SSF48403">
    <property type="entry name" value="Ankyrin repeat"/>
    <property type="match status" value="1"/>
</dbReference>
<evidence type="ECO:0000313" key="7">
    <source>
        <dbReference type="Proteomes" id="UP001231189"/>
    </source>
</evidence>
<accession>A0AAD8W969</accession>
<dbReference type="PROSITE" id="PS50297">
    <property type="entry name" value="ANK_REP_REGION"/>
    <property type="match status" value="1"/>
</dbReference>
<dbReference type="GO" id="GO:0005737">
    <property type="term" value="C:cytoplasm"/>
    <property type="evidence" value="ECO:0007669"/>
    <property type="project" value="TreeGrafter"/>
</dbReference>
<feature type="domain" description="BTB" evidence="5">
    <location>
        <begin position="133"/>
        <end position="201"/>
    </location>
</feature>
<dbReference type="EMBL" id="JAUUTY010000004">
    <property type="protein sequence ID" value="KAK1645497.1"/>
    <property type="molecule type" value="Genomic_DNA"/>
</dbReference>
<dbReference type="SUPFAM" id="SSF54695">
    <property type="entry name" value="POZ domain"/>
    <property type="match status" value="2"/>
</dbReference>
<dbReference type="InterPro" id="IPR000210">
    <property type="entry name" value="BTB/POZ_dom"/>
</dbReference>
<dbReference type="PANTHER" id="PTHR46231:SF1">
    <property type="entry name" value="ANKYRIN REPEAT AND BTB_POZ DOMAIN-CONTAINING PROTEIN 1"/>
    <property type="match status" value="1"/>
</dbReference>
<dbReference type="SMART" id="SM00225">
    <property type="entry name" value="BTB"/>
    <property type="match status" value="2"/>
</dbReference>
<comment type="pathway">
    <text evidence="1">Protein modification; protein ubiquitination.</text>
</comment>
<dbReference type="Gene3D" id="3.30.710.10">
    <property type="entry name" value="Potassium Channel Kv1.1, Chain A"/>
    <property type="match status" value="2"/>
</dbReference>
<dbReference type="Pfam" id="PF13637">
    <property type="entry name" value="Ank_4"/>
    <property type="match status" value="1"/>
</dbReference>
<feature type="repeat" description="ANK" evidence="4">
    <location>
        <begin position="39"/>
        <end position="64"/>
    </location>
</feature>
<name>A0AAD8W969_LOLMU</name>
<dbReference type="CDD" id="cd18186">
    <property type="entry name" value="BTB_POZ_ZBTB_KLHL-like"/>
    <property type="match status" value="1"/>
</dbReference>
<dbReference type="PROSITE" id="PS50097">
    <property type="entry name" value="BTB"/>
    <property type="match status" value="2"/>
</dbReference>
<dbReference type="Proteomes" id="UP001231189">
    <property type="component" value="Unassembled WGS sequence"/>
</dbReference>
<proteinExistence type="predicted"/>
<dbReference type="InterPro" id="IPR002110">
    <property type="entry name" value="Ankyrin_rpt"/>
</dbReference>
<evidence type="ECO:0000256" key="2">
    <source>
        <dbReference type="ARBA" id="ARBA00022737"/>
    </source>
</evidence>
<reference evidence="6" key="1">
    <citation type="submission" date="2023-07" db="EMBL/GenBank/DDBJ databases">
        <title>A chromosome-level genome assembly of Lolium multiflorum.</title>
        <authorList>
            <person name="Chen Y."/>
            <person name="Copetti D."/>
            <person name="Kolliker R."/>
            <person name="Studer B."/>
        </authorList>
    </citation>
    <scope>NUCLEOTIDE SEQUENCE</scope>
    <source>
        <strain evidence="6">02402/16</strain>
        <tissue evidence="6">Leaf</tissue>
    </source>
</reference>
<sequence>MGFGSPAGMDLFQAARAGDCARLSDLIEGGADVNAYDRWDSTPLYYACFAGHYEAARMLLEAGAIYVESTLEGERCYRGALNLGIRGLLQDYEGRPPPSPPSSPPLTRLSAAFLSALLASPDNRATAESTVAPDITLYVEGSPMQAHRVILAARSPYCRRKLATEWRNLKEVTLPSSHSLPFRVMWSLIGFFYSDWLEVSADDLEAVARVCRAFEGEVLNEMANRLDARRWLYRGAPTRQSAPQRFVLQAQPAQHRLPSALRSILQDCLANSGEEDLHNNNNSNYDDLADIRIRAGDTVFRCHHMILALRSEYFRTRLPPQTDVLERRHNLLHEEHDVSPEAFEKMLEYAYTDEIQYLDDYPLARADELLDVASRYMLFPLKPFLTALPLPSLDLDQVSPAQLCRWLMLSDLFDAPNVREHCLDVIAYNFEVFADAREFRALLQACRRGALFHDLRERCLGAGAAGLKAKDESVALFDERLEMLVLAAQQEANDDQARLSSVPPPRSRASLIRQIATRLMEVLFCCIMPPEQESSSKSNV</sequence>
<dbReference type="InterPro" id="IPR044515">
    <property type="entry name" value="ABTB1"/>
</dbReference>
<protein>
    <recommendedName>
        <fullName evidence="5">BTB domain-containing protein</fullName>
    </recommendedName>
</protein>
<comment type="caution">
    <text evidence="6">The sequence shown here is derived from an EMBL/GenBank/DDBJ whole genome shotgun (WGS) entry which is preliminary data.</text>
</comment>
<evidence type="ECO:0000256" key="4">
    <source>
        <dbReference type="PROSITE-ProRule" id="PRU00023"/>
    </source>
</evidence>
<dbReference type="InterPro" id="IPR036770">
    <property type="entry name" value="Ankyrin_rpt-contain_sf"/>
</dbReference>